<dbReference type="EMBL" id="JALQCX010000004">
    <property type="protein sequence ID" value="MCK9812843.1"/>
    <property type="molecule type" value="Genomic_DNA"/>
</dbReference>
<evidence type="ECO:0000313" key="1">
    <source>
        <dbReference type="EMBL" id="MCK9812843.1"/>
    </source>
</evidence>
<organism evidence="1 2">
    <name type="scientific">Pseudomonas morbosilactucae</name>
    <dbReference type="NCBI Taxonomy" id="2938197"/>
    <lineage>
        <taxon>Bacteria</taxon>
        <taxon>Pseudomonadati</taxon>
        <taxon>Pseudomonadota</taxon>
        <taxon>Gammaproteobacteria</taxon>
        <taxon>Pseudomonadales</taxon>
        <taxon>Pseudomonadaceae</taxon>
        <taxon>Pseudomonas</taxon>
    </lineage>
</organism>
<evidence type="ECO:0000313" key="2">
    <source>
        <dbReference type="Proteomes" id="UP001155163"/>
    </source>
</evidence>
<protein>
    <submittedName>
        <fullName evidence="1">Uncharacterized protein</fullName>
    </submittedName>
</protein>
<accession>A0ABT0JAC1</accession>
<sequence length="405" mass="43700">MIAAPRLPLRNEPANSQFERPRAHGRIWFSRIVEQGRHKSINTHFPGKERSLNAGLATMCLANKERYPMLDLIYIVEDHFASDISQPNDSGYTPNFTLPGQNTTPLTGKAAYSGVAVATAAAAAASSFLIPILPISMIIGAAATAAGVAGAGASLIAKDRGATTDESAPALAIAEETRLLTAYVQRHSLSRTQAKEADYRFQPGHPVVGKAYRKHPLSDYSNPDNRNLYIPSDSYDAILLEERESELVKLLVQLGATKISITKKVSDKTRGSISAEASVQVGPMGGGAVSYAGKTECDTDSLDTREFSLTGKPWKADSKVDRENFFWLSYEPSWKAVVFAREVGGCLTASLEIKENTSFSTDKNLELSVKAKLVEVGAQAGISNLETGEKTYFVKVEFAPVSHSA</sequence>
<gene>
    <name evidence="1" type="ORF">M1B35_01425</name>
</gene>
<comment type="caution">
    <text evidence="1">The sequence shown here is derived from an EMBL/GenBank/DDBJ whole genome shotgun (WGS) entry which is preliminary data.</text>
</comment>
<dbReference type="RefSeq" id="WP_268261017.1">
    <property type="nucleotide sequence ID" value="NZ_JALQCX010000004.1"/>
</dbReference>
<reference evidence="1 2" key="1">
    <citation type="journal article" date="2022" name="Int. J. Syst. Evol. Microbiol.">
        <title>Pseudomonas aegrilactucae sp. nov. and Pseudomonas morbosilactucae sp. nov., pathogens causing bacterial rot of lettuce in Japan.</title>
        <authorList>
            <person name="Sawada H."/>
            <person name="Fujikawa T."/>
            <person name="Satou M."/>
        </authorList>
    </citation>
    <scope>NUCLEOTIDE SEQUENCE [LARGE SCALE GENOMIC DNA]</scope>
    <source>
        <strain evidence="1 2">MAFF 302046</strain>
    </source>
</reference>
<reference evidence="1 2" key="2">
    <citation type="journal article" date="2023" name="Plant Pathol.">
        <title>Dismantling and reorganizing Pseudomonas marginalis sensu#lato.</title>
        <authorList>
            <person name="Sawada H."/>
            <person name="Fujikawa T."/>
            <person name="Satou M."/>
        </authorList>
    </citation>
    <scope>NUCLEOTIDE SEQUENCE [LARGE SCALE GENOMIC DNA]</scope>
    <source>
        <strain evidence="1 2">MAFF 302046</strain>
    </source>
</reference>
<name>A0ABT0JAC1_9PSED</name>
<proteinExistence type="predicted"/>
<keyword evidence="2" id="KW-1185">Reference proteome</keyword>
<dbReference type="Proteomes" id="UP001155163">
    <property type="component" value="Unassembled WGS sequence"/>
</dbReference>